<dbReference type="RefSeq" id="XP_007841583.1">
    <property type="nucleotide sequence ID" value="XM_007843392.1"/>
</dbReference>
<dbReference type="Proteomes" id="UP000030651">
    <property type="component" value="Unassembled WGS sequence"/>
</dbReference>
<feature type="compositionally biased region" description="Basic and acidic residues" evidence="1">
    <location>
        <begin position="115"/>
        <end position="128"/>
    </location>
</feature>
<dbReference type="eggNOG" id="ENOG502SQ23">
    <property type="taxonomic scope" value="Eukaryota"/>
</dbReference>
<keyword evidence="4" id="KW-1185">Reference proteome</keyword>
<dbReference type="InterPro" id="IPR011009">
    <property type="entry name" value="Kinase-like_dom_sf"/>
</dbReference>
<dbReference type="GeneID" id="19279824"/>
<sequence length="457" mass="51973">MTGTRSKTKSESEVHILDSFMDDKDCYALTLLVKDFRFHIMVSPDDLASSSDGDHVAKEYLSLIRAVKVRADESENNDDNPDSAYRPGTIPKEDNDDKSNKREQRSANQDSDSGVDVRDDATSNDDKTQTGNEEPVQVNEDVEVKLHEWMLKPVSNIFDALPSISDDGDLQSLIDWYSGPTYFYTLHGKDGELDCQQLEASEELEERIKNLIPKISIPKYIKRLDIPWYNASDIIVLAESDDPAPYRPCQVQAGGDKYYLKTVDRDQPQPTRREIKLMKEIESKRLHEKMRVPLVTGLVGWEDSKSEIMGFLMTNIEDPTPLTRMLDSDVVEEKREKWARETERMVKLLHDNDIVWGDAKADNFMVDRHGDLWIIDFGGSYTDGWVDPELMETEEGDDMGVEKIVNALEDPEANTYDPTEEVEQMAGNKRAADDSTSDADSNTAGDKRRKLSNTERD</sequence>
<dbReference type="Pfam" id="PF00069">
    <property type="entry name" value="Pkinase"/>
    <property type="match status" value="1"/>
</dbReference>
<evidence type="ECO:0000313" key="4">
    <source>
        <dbReference type="Proteomes" id="UP000030651"/>
    </source>
</evidence>
<feature type="compositionally biased region" description="Basic and acidic residues" evidence="1">
    <location>
        <begin position="91"/>
        <end position="105"/>
    </location>
</feature>
<name>W3WIW3_PESFW</name>
<dbReference type="KEGG" id="pfy:PFICI_14811"/>
<dbReference type="Gene3D" id="1.10.510.10">
    <property type="entry name" value="Transferase(Phosphotransferase) domain 1"/>
    <property type="match status" value="1"/>
</dbReference>
<proteinExistence type="predicted"/>
<dbReference type="SUPFAM" id="SSF56112">
    <property type="entry name" value="Protein kinase-like (PK-like)"/>
    <property type="match status" value="1"/>
</dbReference>
<evidence type="ECO:0000313" key="3">
    <source>
        <dbReference type="EMBL" id="ETS73865.1"/>
    </source>
</evidence>
<feature type="region of interest" description="Disordered" evidence="1">
    <location>
        <begin position="72"/>
        <end position="139"/>
    </location>
</feature>
<dbReference type="HOGENOM" id="CLU_035264_6_0_1"/>
<evidence type="ECO:0000259" key="2">
    <source>
        <dbReference type="PROSITE" id="PS50011"/>
    </source>
</evidence>
<feature type="domain" description="Protein kinase" evidence="2">
    <location>
        <begin position="221"/>
        <end position="457"/>
    </location>
</feature>
<reference evidence="4" key="1">
    <citation type="journal article" date="2015" name="BMC Genomics">
        <title>Genomic and transcriptomic analysis of the endophytic fungus Pestalotiopsis fici reveals its lifestyle and high potential for synthesis of natural products.</title>
        <authorList>
            <person name="Wang X."/>
            <person name="Zhang X."/>
            <person name="Liu L."/>
            <person name="Xiang M."/>
            <person name="Wang W."/>
            <person name="Sun X."/>
            <person name="Che Y."/>
            <person name="Guo L."/>
            <person name="Liu G."/>
            <person name="Guo L."/>
            <person name="Wang C."/>
            <person name="Yin W.B."/>
            <person name="Stadler M."/>
            <person name="Zhang X."/>
            <person name="Liu X."/>
        </authorList>
    </citation>
    <scope>NUCLEOTIDE SEQUENCE [LARGE SCALE GENOMIC DNA]</scope>
    <source>
        <strain evidence="4">W106-1 / CGMCC3.15140</strain>
    </source>
</reference>
<protein>
    <recommendedName>
        <fullName evidence="2">Protein kinase domain-containing protein</fullName>
    </recommendedName>
</protein>
<dbReference type="OMA" id="YFFKPVV"/>
<dbReference type="AlphaFoldDB" id="W3WIW3"/>
<dbReference type="InterPro" id="IPR000719">
    <property type="entry name" value="Prot_kinase_dom"/>
</dbReference>
<dbReference type="InParanoid" id="W3WIW3"/>
<evidence type="ECO:0000256" key="1">
    <source>
        <dbReference type="SAM" id="MobiDB-lite"/>
    </source>
</evidence>
<organism evidence="3 4">
    <name type="scientific">Pestalotiopsis fici (strain W106-1 / CGMCC3.15140)</name>
    <dbReference type="NCBI Taxonomy" id="1229662"/>
    <lineage>
        <taxon>Eukaryota</taxon>
        <taxon>Fungi</taxon>
        <taxon>Dikarya</taxon>
        <taxon>Ascomycota</taxon>
        <taxon>Pezizomycotina</taxon>
        <taxon>Sordariomycetes</taxon>
        <taxon>Xylariomycetidae</taxon>
        <taxon>Amphisphaeriales</taxon>
        <taxon>Sporocadaceae</taxon>
        <taxon>Pestalotiopsis</taxon>
    </lineage>
</organism>
<dbReference type="EMBL" id="KI912121">
    <property type="protein sequence ID" value="ETS73865.1"/>
    <property type="molecule type" value="Genomic_DNA"/>
</dbReference>
<gene>
    <name evidence="3" type="ORF">PFICI_14811</name>
</gene>
<feature type="region of interest" description="Disordered" evidence="1">
    <location>
        <begin position="408"/>
        <end position="457"/>
    </location>
</feature>
<dbReference type="PROSITE" id="PS50011">
    <property type="entry name" value="PROTEIN_KINASE_DOM"/>
    <property type="match status" value="1"/>
</dbReference>
<dbReference type="GO" id="GO:0005524">
    <property type="term" value="F:ATP binding"/>
    <property type="evidence" value="ECO:0007669"/>
    <property type="project" value="InterPro"/>
</dbReference>
<dbReference type="OrthoDB" id="4062651at2759"/>
<dbReference type="GO" id="GO:0004672">
    <property type="term" value="F:protein kinase activity"/>
    <property type="evidence" value="ECO:0007669"/>
    <property type="project" value="InterPro"/>
</dbReference>
<accession>W3WIW3</accession>